<keyword evidence="2" id="KW-1185">Reference proteome</keyword>
<name>A0A7M5X2P9_9CNID</name>
<dbReference type="AlphaFoldDB" id="A0A7M5X2P9"/>
<organism evidence="1 2">
    <name type="scientific">Clytia hemisphaerica</name>
    <dbReference type="NCBI Taxonomy" id="252671"/>
    <lineage>
        <taxon>Eukaryota</taxon>
        <taxon>Metazoa</taxon>
        <taxon>Cnidaria</taxon>
        <taxon>Hydrozoa</taxon>
        <taxon>Hydroidolina</taxon>
        <taxon>Leptothecata</taxon>
        <taxon>Obeliida</taxon>
        <taxon>Clytiidae</taxon>
        <taxon>Clytia</taxon>
    </lineage>
</organism>
<protein>
    <submittedName>
        <fullName evidence="1">Uncharacterized protein</fullName>
    </submittedName>
</protein>
<accession>A0A7M5X2P9</accession>
<dbReference type="GeneID" id="136806014"/>
<sequence length="186" mass="22032">MGASLVTQAAMASQPHQKIIHATAKEKKKLTMEVSCASSPEYRFDQFILLCEECQRRKRVIETKLKEMFEKIRATSNLDQHMSAEQKHYVMSLISRYRQIQEEQNTLIEREKVRLQMMKSELGRKEESVQKIRNRLKYVIALNKDHENIITHIQQERKHFSGNNNSTITNDLRLRYRSPESDELRL</sequence>
<dbReference type="Proteomes" id="UP000594262">
    <property type="component" value="Unplaced"/>
</dbReference>
<evidence type="ECO:0000313" key="1">
    <source>
        <dbReference type="EnsemblMetazoa" id="CLYHEMP016624.1"/>
    </source>
</evidence>
<dbReference type="OrthoDB" id="5954848at2759"/>
<dbReference type="EnsemblMetazoa" id="CLYHEMT016624.1">
    <property type="protein sequence ID" value="CLYHEMP016624.1"/>
    <property type="gene ID" value="CLYHEMG016624"/>
</dbReference>
<reference evidence="1" key="1">
    <citation type="submission" date="2021-01" db="UniProtKB">
        <authorList>
            <consortium name="EnsemblMetazoa"/>
        </authorList>
    </citation>
    <scope>IDENTIFICATION</scope>
</reference>
<dbReference type="RefSeq" id="XP_066918695.1">
    <property type="nucleotide sequence ID" value="XM_067062594.1"/>
</dbReference>
<evidence type="ECO:0000313" key="2">
    <source>
        <dbReference type="Proteomes" id="UP000594262"/>
    </source>
</evidence>
<proteinExistence type="predicted"/>